<dbReference type="InterPro" id="IPR055414">
    <property type="entry name" value="LRR_R13L4/SHOC2-like"/>
</dbReference>
<dbReference type="InterPro" id="IPR036388">
    <property type="entry name" value="WH-like_DNA-bd_sf"/>
</dbReference>
<keyword evidence="12 14" id="KW-0175">Coiled coil</keyword>
<dbReference type="InterPro" id="IPR038005">
    <property type="entry name" value="RX-like_CC"/>
</dbReference>
<dbReference type="SUPFAM" id="SSF52540">
    <property type="entry name" value="P-loop containing nucleoside triphosphate hydrolases"/>
    <property type="match status" value="1"/>
</dbReference>
<comment type="function">
    <text evidence="1">Confers resistance to late blight (Phytophthora infestans) races carrying the avirulence gene Avr1. Resistance proteins guard the plant against pathogens that contain an appropriate avirulence protein via an indirect interaction with this avirulence protein. That triggers a defense system including the hypersensitive response, which restricts the pathogen growth.</text>
</comment>
<keyword evidence="9" id="KW-0547">Nucleotide-binding</keyword>
<dbReference type="InterPro" id="IPR042197">
    <property type="entry name" value="Apaf_helical"/>
</dbReference>
<keyword evidence="11" id="KW-0067">ATP-binding</keyword>
<feature type="domain" description="Disease resistance R13L4/SHOC-2-like LRR" evidence="17">
    <location>
        <begin position="558"/>
        <end position="844"/>
    </location>
</feature>
<comment type="caution">
    <text evidence="18">The sequence shown here is derived from an EMBL/GenBank/DDBJ whole genome shotgun (WGS) entry which is preliminary data.</text>
</comment>
<evidence type="ECO:0000256" key="14">
    <source>
        <dbReference type="SAM" id="Coils"/>
    </source>
</evidence>
<evidence type="ECO:0000313" key="18">
    <source>
        <dbReference type="EMBL" id="MCD7451865.1"/>
    </source>
</evidence>
<keyword evidence="10" id="KW-0611">Plant defense</keyword>
<reference evidence="18 19" key="1">
    <citation type="journal article" date="2021" name="BMC Genomics">
        <title>Datura genome reveals duplications of psychoactive alkaloid biosynthetic genes and high mutation rate following tissue culture.</title>
        <authorList>
            <person name="Rajewski A."/>
            <person name="Carter-House D."/>
            <person name="Stajich J."/>
            <person name="Litt A."/>
        </authorList>
    </citation>
    <scope>NUCLEOTIDE SEQUENCE [LARGE SCALE GENOMIC DNA]</scope>
    <source>
        <strain evidence="18">AR-01</strain>
    </source>
</reference>
<dbReference type="PRINTS" id="PR00364">
    <property type="entry name" value="DISEASERSIST"/>
</dbReference>
<dbReference type="Gene3D" id="1.20.5.4130">
    <property type="match status" value="1"/>
</dbReference>
<evidence type="ECO:0000256" key="1">
    <source>
        <dbReference type="ARBA" id="ARBA00002074"/>
    </source>
</evidence>
<dbReference type="Gene3D" id="1.10.10.10">
    <property type="entry name" value="Winged helix-like DNA-binding domain superfamily/Winged helix DNA-binding domain"/>
    <property type="match status" value="1"/>
</dbReference>
<protein>
    <recommendedName>
        <fullName evidence="20">NB-ARC domain-containing protein</fullName>
    </recommendedName>
</protein>
<sequence length="872" mass="99419">MAYAALSSLMHTLHQILHSKSPLICGSSTQQQQHHVESTYQSLCALQDFLEDTTKDAKDIENLKALEKRIRDVVYKAEDRVDSSLRSMILAGNGDERESASTFFIEELQQVQIEIDSLKKEVMVIEFNKHGSKSVELATTSSSSGKSKFFEEKTVVGMKDDFNAILNSLNAQPKELIVISVVGMGGIGKTTLARKVFEDTAIRSRFDKHAWVTISEQYNKRQMLLQVASSIAGINQEMSNDKLLETVYKGLKRKGFLIVIDDLWNTEAWDQMRRIFPNDDNKSRIILTTRHRDVADYASCPDFPSHDVSFLSLDDSWNLFTDRLFGKEPCPPQLEETGKHIIQQCRGLPLSIVVIAGLLGKIGMAHDNWKRIEENLKSFFGTVSEQCQAILSLSYSYLPQPLKACFLYIGGFPEDMEIRFSKLISLWIAEQFIKATSNKRLEVVAEEYLQELMDRSLIVAGTRRPNGRIKTCKIHDLLRQVCIREAQIENVVHFRNSDFVTYSDDINDLRRVIIPFFIRDYFYDHPRHRSRKITTRSLIFMGGSQSYEVITLYYWPGSISDFKLLKVLDAHEIGYDFSDTIPELVHLRYVNARINDPSSLAKLCNLQTIIIYSLRKNVQLPAEILTMSEIKHIEIEDLDMPNPLEAESGGIGDQPLFLTNLQTLSLRSSPAVVEILRRIPNLNKLKINDVGSSEWTAFVDCLLLLQGLVTLNIQAAASAASPNVPFVLSRDISLPNLNKLTLGSTFFPWEDMAVLANLPNLEVLKACDNAFWGTEWRLDEDVVFGELKYLGVHQGNLERWEATSDNFPMLEQLNLTKLHFLEEIPEGIGEIMTLKLIQIKDCNAEVVNSAKQIRENQRNWGNYGFQLRFYRY</sequence>
<organism evidence="18 19">
    <name type="scientific">Datura stramonium</name>
    <name type="common">Jimsonweed</name>
    <name type="synonym">Common thornapple</name>
    <dbReference type="NCBI Taxonomy" id="4076"/>
    <lineage>
        <taxon>Eukaryota</taxon>
        <taxon>Viridiplantae</taxon>
        <taxon>Streptophyta</taxon>
        <taxon>Embryophyta</taxon>
        <taxon>Tracheophyta</taxon>
        <taxon>Spermatophyta</taxon>
        <taxon>Magnoliopsida</taxon>
        <taxon>eudicotyledons</taxon>
        <taxon>Gunneridae</taxon>
        <taxon>Pentapetalae</taxon>
        <taxon>asterids</taxon>
        <taxon>lamiids</taxon>
        <taxon>Solanales</taxon>
        <taxon>Solanaceae</taxon>
        <taxon>Solanoideae</taxon>
        <taxon>Datureae</taxon>
        <taxon>Datura</taxon>
    </lineage>
</organism>
<dbReference type="PANTHER" id="PTHR23155:SF1152">
    <property type="entry name" value="AAA+ ATPASE DOMAIN-CONTAINING PROTEIN"/>
    <property type="match status" value="1"/>
</dbReference>
<dbReference type="EMBL" id="JACEIK010000182">
    <property type="protein sequence ID" value="MCD7451865.1"/>
    <property type="molecule type" value="Genomic_DNA"/>
</dbReference>
<feature type="domain" description="Disease resistance protein winged helix" evidence="16">
    <location>
        <begin position="412"/>
        <end position="480"/>
    </location>
</feature>
<dbReference type="InterPro" id="IPR058922">
    <property type="entry name" value="WHD_DRP"/>
</dbReference>
<evidence type="ECO:0000256" key="8">
    <source>
        <dbReference type="ARBA" id="ARBA00022737"/>
    </source>
</evidence>
<evidence type="ECO:0000259" key="17">
    <source>
        <dbReference type="Pfam" id="PF23598"/>
    </source>
</evidence>
<dbReference type="InterPro" id="IPR032675">
    <property type="entry name" value="LRR_dom_sf"/>
</dbReference>
<dbReference type="Pfam" id="PF23559">
    <property type="entry name" value="WHD_DRP"/>
    <property type="match status" value="1"/>
</dbReference>
<dbReference type="Gene3D" id="3.80.10.10">
    <property type="entry name" value="Ribonuclease Inhibitor"/>
    <property type="match status" value="1"/>
</dbReference>
<gene>
    <name evidence="18" type="ORF">HAX54_013578</name>
</gene>
<feature type="coiled-coil region" evidence="14">
    <location>
        <begin position="101"/>
        <end position="128"/>
    </location>
</feature>
<keyword evidence="5" id="KW-0963">Cytoplasm</keyword>
<evidence type="ECO:0000256" key="11">
    <source>
        <dbReference type="ARBA" id="ARBA00022840"/>
    </source>
</evidence>
<dbReference type="CDD" id="cd14798">
    <property type="entry name" value="RX-CC_like"/>
    <property type="match status" value="1"/>
</dbReference>
<evidence type="ECO:0000256" key="7">
    <source>
        <dbReference type="ARBA" id="ARBA00022667"/>
    </source>
</evidence>
<comment type="similarity">
    <text evidence="4">Belongs to the disease resistance NB-LRR family.</text>
</comment>
<dbReference type="Proteomes" id="UP000823775">
    <property type="component" value="Unassembled WGS sequence"/>
</dbReference>
<keyword evidence="13" id="KW-0472">Membrane</keyword>
<evidence type="ECO:0000256" key="13">
    <source>
        <dbReference type="ARBA" id="ARBA00023136"/>
    </source>
</evidence>
<evidence type="ECO:0000256" key="9">
    <source>
        <dbReference type="ARBA" id="ARBA00022741"/>
    </source>
</evidence>
<evidence type="ECO:0000259" key="15">
    <source>
        <dbReference type="Pfam" id="PF00931"/>
    </source>
</evidence>
<keyword evidence="7" id="KW-0381">Hypersensitive response</keyword>
<dbReference type="Gene3D" id="3.40.50.300">
    <property type="entry name" value="P-loop containing nucleotide triphosphate hydrolases"/>
    <property type="match status" value="1"/>
</dbReference>
<name>A0ABS8S0U9_DATST</name>
<evidence type="ECO:0000256" key="3">
    <source>
        <dbReference type="ARBA" id="ARBA00004496"/>
    </source>
</evidence>
<evidence type="ECO:0000256" key="2">
    <source>
        <dbReference type="ARBA" id="ARBA00004170"/>
    </source>
</evidence>
<evidence type="ECO:0000256" key="12">
    <source>
        <dbReference type="ARBA" id="ARBA00023054"/>
    </source>
</evidence>
<keyword evidence="19" id="KW-1185">Reference proteome</keyword>
<evidence type="ECO:0000256" key="4">
    <source>
        <dbReference type="ARBA" id="ARBA00008894"/>
    </source>
</evidence>
<dbReference type="PANTHER" id="PTHR23155">
    <property type="entry name" value="DISEASE RESISTANCE PROTEIN RP"/>
    <property type="match status" value="1"/>
</dbReference>
<dbReference type="Pfam" id="PF00931">
    <property type="entry name" value="NB-ARC"/>
    <property type="match status" value="1"/>
</dbReference>
<dbReference type="Pfam" id="PF23598">
    <property type="entry name" value="LRR_14"/>
    <property type="match status" value="1"/>
</dbReference>
<evidence type="ECO:0000256" key="5">
    <source>
        <dbReference type="ARBA" id="ARBA00022490"/>
    </source>
</evidence>
<dbReference type="InterPro" id="IPR002182">
    <property type="entry name" value="NB-ARC"/>
</dbReference>
<keyword evidence="8" id="KW-0677">Repeat</keyword>
<dbReference type="Gene3D" id="1.10.8.430">
    <property type="entry name" value="Helical domain of apoptotic protease-activating factors"/>
    <property type="match status" value="1"/>
</dbReference>
<keyword evidence="6" id="KW-0433">Leucine-rich repeat</keyword>
<accession>A0ABS8S0U9</accession>
<dbReference type="InterPro" id="IPR044974">
    <property type="entry name" value="Disease_R_plants"/>
</dbReference>
<dbReference type="InterPro" id="IPR027417">
    <property type="entry name" value="P-loop_NTPase"/>
</dbReference>
<proteinExistence type="inferred from homology"/>
<evidence type="ECO:0000256" key="6">
    <source>
        <dbReference type="ARBA" id="ARBA00022614"/>
    </source>
</evidence>
<feature type="domain" description="NB-ARC" evidence="15">
    <location>
        <begin position="159"/>
        <end position="326"/>
    </location>
</feature>
<evidence type="ECO:0000256" key="10">
    <source>
        <dbReference type="ARBA" id="ARBA00022821"/>
    </source>
</evidence>
<dbReference type="SUPFAM" id="SSF52058">
    <property type="entry name" value="L domain-like"/>
    <property type="match status" value="1"/>
</dbReference>
<comment type="subcellular location">
    <subcellularLocation>
        <location evidence="3">Cytoplasm</location>
    </subcellularLocation>
    <subcellularLocation>
        <location evidence="2">Membrane</location>
        <topology evidence="2">Peripheral membrane protein</topology>
    </subcellularLocation>
</comment>
<evidence type="ECO:0000259" key="16">
    <source>
        <dbReference type="Pfam" id="PF23559"/>
    </source>
</evidence>
<evidence type="ECO:0000313" key="19">
    <source>
        <dbReference type="Proteomes" id="UP000823775"/>
    </source>
</evidence>
<evidence type="ECO:0008006" key="20">
    <source>
        <dbReference type="Google" id="ProtNLM"/>
    </source>
</evidence>